<dbReference type="Pfam" id="PF18921">
    <property type="entry name" value="Cyanophycin_syn"/>
    <property type="match status" value="1"/>
</dbReference>
<gene>
    <name evidence="3" type="ORF">LMJ30_14930</name>
</gene>
<accession>A0ABS8IWJ4</accession>
<dbReference type="InterPro" id="IPR036565">
    <property type="entry name" value="Mur-like_cat_sf"/>
</dbReference>
<dbReference type="SUPFAM" id="SSF53623">
    <property type="entry name" value="MurD-like peptide ligases, catalytic domain"/>
    <property type="match status" value="1"/>
</dbReference>
<evidence type="ECO:0000313" key="3">
    <source>
        <dbReference type="EMBL" id="MCC6072243.1"/>
    </source>
</evidence>
<dbReference type="Pfam" id="PF08245">
    <property type="entry name" value="Mur_ligase_M"/>
    <property type="match status" value="1"/>
</dbReference>
<dbReference type="Proteomes" id="UP001198701">
    <property type="component" value="Unassembled WGS sequence"/>
</dbReference>
<evidence type="ECO:0000256" key="1">
    <source>
        <dbReference type="PROSITE-ProRule" id="PRU00409"/>
    </source>
</evidence>
<dbReference type="InterPro" id="IPR011761">
    <property type="entry name" value="ATP-grasp"/>
</dbReference>
<feature type="domain" description="ATP-grasp" evidence="2">
    <location>
        <begin position="212"/>
        <end position="409"/>
    </location>
</feature>
<reference evidence="3 4" key="1">
    <citation type="submission" date="2021-11" db="EMBL/GenBank/DDBJ databases">
        <authorList>
            <person name="Huq M.A."/>
        </authorList>
    </citation>
    <scope>NUCLEOTIDE SEQUENCE [LARGE SCALE GENOMIC DNA]</scope>
    <source>
        <strain evidence="3 4">MAHUQ-52</strain>
    </source>
</reference>
<name>A0ABS8IWJ4_9BURK</name>
<keyword evidence="1" id="KW-0547">Nucleotide-binding</keyword>
<dbReference type="PANTHER" id="PTHR23135">
    <property type="entry name" value="MUR LIGASE FAMILY MEMBER"/>
    <property type="match status" value="1"/>
</dbReference>
<dbReference type="InterPro" id="IPR036615">
    <property type="entry name" value="Mur_ligase_C_dom_sf"/>
</dbReference>
<evidence type="ECO:0000313" key="4">
    <source>
        <dbReference type="Proteomes" id="UP001198701"/>
    </source>
</evidence>
<evidence type="ECO:0000259" key="2">
    <source>
        <dbReference type="PROSITE" id="PS50975"/>
    </source>
</evidence>
<dbReference type="RefSeq" id="WP_229433133.1">
    <property type="nucleotide sequence ID" value="NZ_JAJHPV010000014.1"/>
</dbReference>
<dbReference type="PANTHER" id="PTHR23135:SF18">
    <property type="entry name" value="CYANOPHYCIN SYNTHETASE"/>
    <property type="match status" value="1"/>
</dbReference>
<dbReference type="Pfam" id="PF02875">
    <property type="entry name" value="Mur_ligase_C"/>
    <property type="match status" value="1"/>
</dbReference>
<dbReference type="PROSITE" id="PS50975">
    <property type="entry name" value="ATP_GRASP"/>
    <property type="match status" value="1"/>
</dbReference>
<dbReference type="InterPro" id="IPR044019">
    <property type="entry name" value="Cyanophycin_syn_N"/>
</dbReference>
<protein>
    <recommendedName>
        <fullName evidence="2">ATP-grasp domain-containing protein</fullName>
    </recommendedName>
</protein>
<dbReference type="Gene3D" id="3.30.1490.20">
    <property type="entry name" value="ATP-grasp fold, A domain"/>
    <property type="match status" value="1"/>
</dbReference>
<comment type="caution">
    <text evidence="3">The sequence shown here is derived from an EMBL/GenBank/DDBJ whole genome shotgun (WGS) entry which is preliminary data.</text>
</comment>
<dbReference type="InterPro" id="IPR013221">
    <property type="entry name" value="Mur_ligase_cen"/>
</dbReference>
<dbReference type="InterPro" id="IPR013815">
    <property type="entry name" value="ATP_grasp_subdomain_1"/>
</dbReference>
<organism evidence="3 4">
    <name type="scientific">Massilia agrisoli</name>
    <dbReference type="NCBI Taxonomy" id="2892444"/>
    <lineage>
        <taxon>Bacteria</taxon>
        <taxon>Pseudomonadati</taxon>
        <taxon>Pseudomonadota</taxon>
        <taxon>Betaproteobacteria</taxon>
        <taxon>Burkholderiales</taxon>
        <taxon>Oxalobacteraceae</taxon>
        <taxon>Telluria group</taxon>
        <taxon>Massilia</taxon>
    </lineage>
</organism>
<keyword evidence="4" id="KW-1185">Reference proteome</keyword>
<dbReference type="InterPro" id="IPR004101">
    <property type="entry name" value="Mur_ligase_C"/>
</dbReference>
<dbReference type="Gene3D" id="3.40.1190.10">
    <property type="entry name" value="Mur-like, catalytic domain"/>
    <property type="match status" value="1"/>
</dbReference>
<dbReference type="SUPFAM" id="SSF56059">
    <property type="entry name" value="Glutathione synthetase ATP-binding domain-like"/>
    <property type="match status" value="1"/>
</dbReference>
<dbReference type="EMBL" id="JAJHPV010000014">
    <property type="protein sequence ID" value="MCC6072243.1"/>
    <property type="molecule type" value="Genomic_DNA"/>
</dbReference>
<proteinExistence type="predicted"/>
<dbReference type="Gene3D" id="3.90.190.20">
    <property type="entry name" value="Mur ligase, C-terminal domain"/>
    <property type="match status" value="1"/>
</dbReference>
<keyword evidence="1" id="KW-0067">ATP-binding</keyword>
<dbReference type="SUPFAM" id="SSF53244">
    <property type="entry name" value="MurD-like peptide ligases, peptide-binding domain"/>
    <property type="match status" value="1"/>
</dbReference>
<sequence length="783" mass="81699">MKILQQRLLRGANLYARFPCILGLIDLEDLEFAAPSDLAAVMERVHALVPTLRERCLSPLPPGADAASLVAHLTLELQCLAGAPAEFCETSLAEGPSSLRRVVCAYQIEHIAQSAFSLAVYLVDALAHGLPFDYATPFEQLVRQSESYRIDPLTAAVLQGARKRGIPATRLTEHDALYQLGQGSRQRRYHPRLPNDSALMGAWIAQDRQLTRALLDEACVPIPAGGTVDNLDDALRVARRLGGSVLVMPGDAAAGDGGISECATEQEVALAFAAARHFGRRVTIERLVEGARYVGEAGAVMAPDGLAALCARASAKLGLEQGAVELAYNEAAPGEASVIAVKAPVPLRGMAPAIEVDEFLDAFGAGSDGRIPVIAVTGTNGKTTTTLMIAHAAELAGRRTGHTTTHGVSIGGHTVSQGDCTGYWSHRAVLSAPEVDFAVLETARGGILKRGLAYDRCTVGVVLNVSDDHLGMEGVATVEQLARVKELVAACASGAAVLNADDQHCVAMARRIGHGAELIYFSLDPANAAVLAHVGSGGRALYLDGADLVVARGRDKRVLMPVDAVPSTLGGRARYNIANSLAAAAALLGAGFEDAQVIAGLASFVSDARSNPLRTNLFEVRGITVVVDYAHNPAAYASLAEMARAMTQGAVVGVVTSPGDRRDEELGHTGRICGKGFDKLVVYESASRGRPYGQAAALIRQGALAACVNPAMVEGVDDRVQALRRAFALCSPGDVLVYCGTSVGALVEALEKIDHASARAIASRACAGATVVPAQAGTHATLA</sequence>